<dbReference type="Proteomes" id="UP000031914">
    <property type="component" value="Chromosome"/>
</dbReference>
<evidence type="ECO:0000313" key="2">
    <source>
        <dbReference type="Proteomes" id="UP000031914"/>
    </source>
</evidence>
<proteinExistence type="predicted"/>
<protein>
    <submittedName>
        <fullName evidence="1">Uncharacterized protein</fullName>
    </submittedName>
</protein>
<sequence length="199" mass="23244">MLSGGFRIHDSFALSLGDREKDGIEQIKVGVHQEIYNDFNNVIIGKNSRSLPEQCYIVFLKTFFDGRVLKNDEESHVNYHVMYQPLLITPNLWDKYGGFYDFFNIKYLRQTDIIRSEFMRTFSSKYAGAAPIFERRKECNDSGGFFIPVYHKPVTLEQRLSSPVLSKKFENSTNLYIGVDSGNNKERFHLKGREYLKQK</sequence>
<dbReference type="EMBL" id="CP009787">
    <property type="protein sequence ID" value="AJJ10188.1"/>
    <property type="molecule type" value="Genomic_DNA"/>
</dbReference>
<accession>A0ABM5SA76</accession>
<keyword evidence="2" id="KW-1185">Reference proteome</keyword>
<gene>
    <name evidence="1" type="ORF">CH64_3662</name>
</gene>
<name>A0ABM5SA76_YERRO</name>
<evidence type="ECO:0000313" key="1">
    <source>
        <dbReference type="EMBL" id="AJJ10188.1"/>
    </source>
</evidence>
<reference evidence="1 2" key="1">
    <citation type="journal article" date="2015" name="Genome Announc.">
        <title>Thirty-Two Complete Genome Assemblies of Nine Yersinia Species, Including Y. pestis, Y. pseudotuberculosis, and Y. enterocolitica.</title>
        <authorList>
            <person name="Johnson S.L."/>
            <person name="Daligault H.E."/>
            <person name="Davenport K.W."/>
            <person name="Jaissle J."/>
            <person name="Frey K.G."/>
            <person name="Ladner J.T."/>
            <person name="Broomall S.M."/>
            <person name="Bishop-Lilly K.A."/>
            <person name="Bruce D.C."/>
            <person name="Coyne S.R."/>
            <person name="Gibbons H.S."/>
            <person name="Lo C.C."/>
            <person name="Munk A.C."/>
            <person name="Rosenzweig C.N."/>
            <person name="Koroleva G.I."/>
            <person name="Palacios G.F."/>
            <person name="Redden C.L."/>
            <person name="Xu Y."/>
            <person name="Minogue T.D."/>
            <person name="Chain P.S."/>
        </authorList>
    </citation>
    <scope>NUCLEOTIDE SEQUENCE [LARGE SCALE GENOMIC DNA]</scope>
    <source>
        <strain evidence="1 2">YRA</strain>
    </source>
</reference>
<organism evidence="1 2">
    <name type="scientific">Yersinia rohdei</name>
    <dbReference type="NCBI Taxonomy" id="29485"/>
    <lineage>
        <taxon>Bacteria</taxon>
        <taxon>Pseudomonadati</taxon>
        <taxon>Pseudomonadota</taxon>
        <taxon>Gammaproteobacteria</taxon>
        <taxon>Enterobacterales</taxon>
        <taxon>Yersiniaceae</taxon>
        <taxon>Yersinia</taxon>
    </lineage>
</organism>